<dbReference type="Gene3D" id="2.40.30.100">
    <property type="entry name" value="AF2212/PG0164-like"/>
    <property type="match status" value="1"/>
</dbReference>
<dbReference type="Pfam" id="PF13376">
    <property type="entry name" value="OmdA"/>
    <property type="match status" value="1"/>
</dbReference>
<reference evidence="2" key="1">
    <citation type="submission" date="2024-06" db="EMBL/GenBank/DDBJ databases">
        <title>A Novel Isolate, Dehalogenimonas sp. Strain 4OHTPN, Dechlorinates Aromatic 4 Hydroxy chlorothalonil by a Novel Reductive Dehalogenase.</title>
        <authorList>
            <person name="Liu G."/>
        </authorList>
    </citation>
    <scope>NUCLEOTIDE SEQUENCE</scope>
    <source>
        <strain evidence="2">4OHTPN</strain>
    </source>
</reference>
<dbReference type="InterPro" id="IPR015018">
    <property type="entry name" value="DUF1905"/>
</dbReference>
<dbReference type="RefSeq" id="WP_353714782.1">
    <property type="nucleotide sequence ID" value="NZ_CP159307.1"/>
</dbReference>
<dbReference type="EMBL" id="CP159307">
    <property type="protein sequence ID" value="XCH33554.1"/>
    <property type="molecule type" value="Genomic_DNA"/>
</dbReference>
<dbReference type="Pfam" id="PF08922">
    <property type="entry name" value="DUF1905"/>
    <property type="match status" value="1"/>
</dbReference>
<dbReference type="InterPro" id="IPR037079">
    <property type="entry name" value="AF2212/PG0164-like_sf"/>
</dbReference>
<organism evidence="2">
    <name type="scientific">Dehalogenimonas sp. 4OHTPN</name>
    <dbReference type="NCBI Taxonomy" id="3166643"/>
    <lineage>
        <taxon>Bacteria</taxon>
        <taxon>Bacillati</taxon>
        <taxon>Chloroflexota</taxon>
        <taxon>Dehalococcoidia</taxon>
        <taxon>Dehalococcoidales</taxon>
        <taxon>Dehalococcoidaceae</taxon>
        <taxon>Dehalogenimonas</taxon>
    </lineage>
</organism>
<name>A0AAU8GBW5_9CHLR</name>
<feature type="region of interest" description="Disordered" evidence="1">
    <location>
        <begin position="140"/>
        <end position="160"/>
    </location>
</feature>
<evidence type="ECO:0000313" key="2">
    <source>
        <dbReference type="EMBL" id="XCH33554.1"/>
    </source>
</evidence>
<gene>
    <name evidence="2" type="ORF">ABV300_01385</name>
</gene>
<proteinExistence type="predicted"/>
<sequence>MAETATPMPEFDAVIQSPPDAPKAAYIHVPFDVKEVFGTRARVAVKGTFDNREYRGTIQPMTGGHVIGLSAGMRKALGKTTGDTIHVTMEMDSEERAVEIPADLSTALDSRPAARDHFNKLPYSHQKEYVEHITEAKKPETRARRVEKTVETLARAPLER</sequence>
<dbReference type="SUPFAM" id="SSF141694">
    <property type="entry name" value="AF2212/PG0164-like"/>
    <property type="match status" value="1"/>
</dbReference>
<evidence type="ECO:0000256" key="1">
    <source>
        <dbReference type="SAM" id="MobiDB-lite"/>
    </source>
</evidence>
<feature type="compositionally biased region" description="Basic and acidic residues" evidence="1">
    <location>
        <begin position="140"/>
        <end position="150"/>
    </location>
</feature>
<dbReference type="AlphaFoldDB" id="A0AAU8GBW5"/>
<protein>
    <submittedName>
        <fullName evidence="2">YdeI/OmpD-associated family protein</fullName>
    </submittedName>
</protein>
<accession>A0AAU8GBW5</accession>